<dbReference type="Proteomes" id="UP000295794">
    <property type="component" value="Unassembled WGS sequence"/>
</dbReference>
<organism evidence="2 4">
    <name type="scientific">Iodobacter fluviatilis</name>
    <dbReference type="NCBI Taxonomy" id="537"/>
    <lineage>
        <taxon>Bacteria</taxon>
        <taxon>Pseudomonadati</taxon>
        <taxon>Pseudomonadota</taxon>
        <taxon>Betaproteobacteria</taxon>
        <taxon>Neisseriales</taxon>
        <taxon>Chitinibacteraceae</taxon>
        <taxon>Iodobacter</taxon>
    </lineage>
</organism>
<dbReference type="Proteomes" id="UP000255108">
    <property type="component" value="Unassembled WGS sequence"/>
</dbReference>
<protein>
    <submittedName>
        <fullName evidence="2">Protein of uncharacterized function (DUF2798)</fullName>
    </submittedName>
    <submittedName>
        <fullName evidence="3">Uncharacterized protein DUF2798</fullName>
    </submittedName>
</protein>
<reference evidence="2 4" key="1">
    <citation type="submission" date="2018-06" db="EMBL/GenBank/DDBJ databases">
        <authorList>
            <consortium name="Pathogen Informatics"/>
            <person name="Doyle S."/>
        </authorList>
    </citation>
    <scope>NUCLEOTIDE SEQUENCE [LARGE SCALE GENOMIC DNA]</scope>
    <source>
        <strain evidence="2 4">NCTC11159</strain>
    </source>
</reference>
<sequence length="88" mass="9721">MKSSNPSARRRLGFIPARHANLVMPFLLSVLMTCVVSLISTLRGVGFTSRLFDLWPSAWGLSWLVAFPTLLLVLPLVKKLTALLIDQG</sequence>
<dbReference type="EMBL" id="SMBT01000010">
    <property type="protein sequence ID" value="TCU84154.1"/>
    <property type="molecule type" value="Genomic_DNA"/>
</dbReference>
<evidence type="ECO:0000256" key="1">
    <source>
        <dbReference type="SAM" id="Phobius"/>
    </source>
</evidence>
<accession>A0A377Q4S4</accession>
<dbReference type="InterPro" id="IPR021529">
    <property type="entry name" value="DUF2798"/>
</dbReference>
<dbReference type="OrthoDB" id="4557675at2"/>
<dbReference type="RefSeq" id="WP_115226182.1">
    <property type="nucleotide sequence ID" value="NZ_CAWOLO010000010.1"/>
</dbReference>
<reference evidence="3 5" key="2">
    <citation type="submission" date="2019-03" db="EMBL/GenBank/DDBJ databases">
        <title>Genomic Encyclopedia of Type Strains, Phase IV (KMG-IV): sequencing the most valuable type-strain genomes for metagenomic binning, comparative biology and taxonomic classification.</title>
        <authorList>
            <person name="Goeker M."/>
        </authorList>
    </citation>
    <scope>NUCLEOTIDE SEQUENCE [LARGE SCALE GENOMIC DNA]</scope>
    <source>
        <strain evidence="3 5">DSM 3764</strain>
    </source>
</reference>
<dbReference type="AlphaFoldDB" id="A0A377Q4S4"/>
<evidence type="ECO:0000313" key="5">
    <source>
        <dbReference type="Proteomes" id="UP000295794"/>
    </source>
</evidence>
<proteinExistence type="predicted"/>
<name>A0A377Q4S4_9NEIS</name>
<keyword evidence="5" id="KW-1185">Reference proteome</keyword>
<dbReference type="Pfam" id="PF11391">
    <property type="entry name" value="DUF2798"/>
    <property type="match status" value="1"/>
</dbReference>
<keyword evidence="1" id="KW-1133">Transmembrane helix</keyword>
<evidence type="ECO:0000313" key="3">
    <source>
        <dbReference type="EMBL" id="TCU84154.1"/>
    </source>
</evidence>
<keyword evidence="1" id="KW-0812">Transmembrane</keyword>
<feature type="transmembrane region" description="Helical" evidence="1">
    <location>
        <begin position="54"/>
        <end position="77"/>
    </location>
</feature>
<gene>
    <name evidence="3" type="ORF">EV682_11093</name>
    <name evidence="2" type="ORF">NCTC11159_00811</name>
</gene>
<keyword evidence="1" id="KW-0472">Membrane</keyword>
<dbReference type="EMBL" id="UGHR01000001">
    <property type="protein sequence ID" value="STQ89768.1"/>
    <property type="molecule type" value="Genomic_DNA"/>
</dbReference>
<evidence type="ECO:0000313" key="4">
    <source>
        <dbReference type="Proteomes" id="UP000255108"/>
    </source>
</evidence>
<feature type="transmembrane region" description="Helical" evidence="1">
    <location>
        <begin position="21"/>
        <end position="42"/>
    </location>
</feature>
<evidence type="ECO:0000313" key="2">
    <source>
        <dbReference type="EMBL" id="STQ89768.1"/>
    </source>
</evidence>